<protein>
    <submittedName>
        <fullName evidence="1">Uncharacterized protein</fullName>
    </submittedName>
</protein>
<organism evidence="1 2">
    <name type="scientific">Synaphobranchus kaupii</name>
    <name type="common">Kaup's arrowtooth eel</name>
    <dbReference type="NCBI Taxonomy" id="118154"/>
    <lineage>
        <taxon>Eukaryota</taxon>
        <taxon>Metazoa</taxon>
        <taxon>Chordata</taxon>
        <taxon>Craniata</taxon>
        <taxon>Vertebrata</taxon>
        <taxon>Euteleostomi</taxon>
        <taxon>Actinopterygii</taxon>
        <taxon>Neopterygii</taxon>
        <taxon>Teleostei</taxon>
        <taxon>Anguilliformes</taxon>
        <taxon>Synaphobranchidae</taxon>
        <taxon>Synaphobranchus</taxon>
    </lineage>
</organism>
<gene>
    <name evidence="1" type="ORF">SKAU_G00065030</name>
</gene>
<dbReference type="EMBL" id="JAINUF010000002">
    <property type="protein sequence ID" value="KAJ8375923.1"/>
    <property type="molecule type" value="Genomic_DNA"/>
</dbReference>
<proteinExistence type="predicted"/>
<keyword evidence="2" id="KW-1185">Reference proteome</keyword>
<accession>A0A9Q1G5L0</accession>
<dbReference type="AlphaFoldDB" id="A0A9Q1G5L0"/>
<dbReference type="Proteomes" id="UP001152622">
    <property type="component" value="Chromosome 2"/>
</dbReference>
<comment type="caution">
    <text evidence="1">The sequence shown here is derived from an EMBL/GenBank/DDBJ whole genome shotgun (WGS) entry which is preliminary data.</text>
</comment>
<name>A0A9Q1G5L0_SYNKA</name>
<sequence>MVKEVYALVRRALPVGPTDDTRRKLEEEAWRWVQRSWRVIQEHYELCIKDWKGQTGSFDMDRWEESWEVAVGWLSQLSDQDRDELQQHIAEECEAEVNRLVQLVQDPSPETLTVQETVGCLFMLYHRQVGLEIKTLRAEIKVLSRSNERLNSEVHDLCHDLKRAIGALEECTSRLDE</sequence>
<evidence type="ECO:0000313" key="2">
    <source>
        <dbReference type="Proteomes" id="UP001152622"/>
    </source>
</evidence>
<evidence type="ECO:0000313" key="1">
    <source>
        <dbReference type="EMBL" id="KAJ8375923.1"/>
    </source>
</evidence>
<reference evidence="1" key="1">
    <citation type="journal article" date="2023" name="Science">
        <title>Genome structures resolve the early diversification of teleost fishes.</title>
        <authorList>
            <person name="Parey E."/>
            <person name="Louis A."/>
            <person name="Montfort J."/>
            <person name="Bouchez O."/>
            <person name="Roques C."/>
            <person name="Iampietro C."/>
            <person name="Lluch J."/>
            <person name="Castinel A."/>
            <person name="Donnadieu C."/>
            <person name="Desvignes T."/>
            <person name="Floi Bucao C."/>
            <person name="Jouanno E."/>
            <person name="Wen M."/>
            <person name="Mejri S."/>
            <person name="Dirks R."/>
            <person name="Jansen H."/>
            <person name="Henkel C."/>
            <person name="Chen W.J."/>
            <person name="Zahm M."/>
            <person name="Cabau C."/>
            <person name="Klopp C."/>
            <person name="Thompson A.W."/>
            <person name="Robinson-Rechavi M."/>
            <person name="Braasch I."/>
            <person name="Lecointre G."/>
            <person name="Bobe J."/>
            <person name="Postlethwait J.H."/>
            <person name="Berthelot C."/>
            <person name="Roest Crollius H."/>
            <person name="Guiguen Y."/>
        </authorList>
    </citation>
    <scope>NUCLEOTIDE SEQUENCE</scope>
    <source>
        <strain evidence="1">WJC10195</strain>
    </source>
</reference>